<dbReference type="GO" id="GO:0046872">
    <property type="term" value="F:metal ion binding"/>
    <property type="evidence" value="ECO:0007669"/>
    <property type="project" value="UniProtKB-KW"/>
</dbReference>
<keyword evidence="4" id="KW-1003">Cell membrane</keyword>
<dbReference type="GO" id="GO:0009877">
    <property type="term" value="P:nodulation"/>
    <property type="evidence" value="ECO:0007669"/>
    <property type="project" value="UniProtKB-KW"/>
</dbReference>
<evidence type="ECO:0000256" key="5">
    <source>
        <dbReference type="ARBA" id="ARBA00022622"/>
    </source>
</evidence>
<dbReference type="eggNOG" id="ENOG502QVXK">
    <property type="taxonomic scope" value="Eukaryota"/>
</dbReference>
<keyword evidence="7 17" id="KW-0732">Signal</keyword>
<reference evidence="20" key="2">
    <citation type="submission" date="2025-08" db="UniProtKB">
        <authorList>
            <consortium name="RefSeq"/>
        </authorList>
    </citation>
    <scope>IDENTIFICATION</scope>
    <source>
        <tissue evidence="20">Etiolated seedlings</tissue>
    </source>
</reference>
<dbReference type="FunFam" id="2.60.40.420:FF:000003">
    <property type="entry name" value="Blue copper"/>
    <property type="match status" value="1"/>
</dbReference>
<feature type="chain" id="PRO_5010251677" evidence="17">
    <location>
        <begin position="25"/>
        <end position="361"/>
    </location>
</feature>
<evidence type="ECO:0000256" key="9">
    <source>
        <dbReference type="ARBA" id="ARBA00023008"/>
    </source>
</evidence>
<protein>
    <submittedName>
        <fullName evidence="20">Blue copper protein-like</fullName>
    </submittedName>
</protein>
<evidence type="ECO:0000256" key="12">
    <source>
        <dbReference type="ARBA" id="ARBA00023180"/>
    </source>
</evidence>
<keyword evidence="2" id="KW-0813">Transport</keyword>
<dbReference type="InterPro" id="IPR028871">
    <property type="entry name" value="BlueCu_1_BS"/>
</dbReference>
<keyword evidence="12" id="KW-0325">Glycoprotein</keyword>
<dbReference type="InterPro" id="IPR008972">
    <property type="entry name" value="Cupredoxin"/>
</dbReference>
<feature type="domain" description="Phytocyanin" evidence="18">
    <location>
        <begin position="187"/>
        <end position="290"/>
    </location>
</feature>
<evidence type="ECO:0000256" key="3">
    <source>
        <dbReference type="ARBA" id="ARBA00022458"/>
    </source>
</evidence>
<keyword evidence="9" id="KW-0186">Copper</keyword>
<evidence type="ECO:0000259" key="18">
    <source>
        <dbReference type="PROSITE" id="PS51485"/>
    </source>
</evidence>
<feature type="region of interest" description="Disordered" evidence="16">
    <location>
        <begin position="295"/>
        <end position="337"/>
    </location>
</feature>
<dbReference type="GeneID" id="101503780"/>
<dbReference type="PROSITE" id="PS51485">
    <property type="entry name" value="PHYTOCYANIN"/>
    <property type="match status" value="2"/>
</dbReference>
<name>A0A1S2YQU6_CICAR</name>
<evidence type="ECO:0000256" key="17">
    <source>
        <dbReference type="SAM" id="SignalP"/>
    </source>
</evidence>
<evidence type="ECO:0000256" key="11">
    <source>
        <dbReference type="ARBA" id="ARBA00023157"/>
    </source>
</evidence>
<evidence type="ECO:0000256" key="2">
    <source>
        <dbReference type="ARBA" id="ARBA00022448"/>
    </source>
</evidence>
<feature type="region of interest" description="Disordered" evidence="16">
    <location>
        <begin position="133"/>
        <end position="182"/>
    </location>
</feature>
<evidence type="ECO:0000256" key="10">
    <source>
        <dbReference type="ARBA" id="ARBA00023136"/>
    </source>
</evidence>
<dbReference type="Proteomes" id="UP000087171">
    <property type="component" value="Chromosome Ca7"/>
</dbReference>
<keyword evidence="10" id="KW-0472">Membrane</keyword>
<evidence type="ECO:0000313" key="19">
    <source>
        <dbReference type="Proteomes" id="UP000087171"/>
    </source>
</evidence>
<dbReference type="GO" id="GO:0005886">
    <property type="term" value="C:plasma membrane"/>
    <property type="evidence" value="ECO:0007669"/>
    <property type="project" value="UniProtKB-SubCell"/>
</dbReference>
<dbReference type="PROSITE" id="PS00196">
    <property type="entry name" value="COPPER_BLUE"/>
    <property type="match status" value="1"/>
</dbReference>
<evidence type="ECO:0000256" key="16">
    <source>
        <dbReference type="SAM" id="MobiDB-lite"/>
    </source>
</evidence>
<dbReference type="PaxDb" id="3827-XP_004508477.1"/>
<evidence type="ECO:0000256" key="4">
    <source>
        <dbReference type="ARBA" id="ARBA00022475"/>
    </source>
</evidence>
<dbReference type="InterPro" id="IPR003245">
    <property type="entry name" value="Phytocyanin_dom"/>
</dbReference>
<keyword evidence="19" id="KW-1185">Reference proteome</keyword>
<proteinExistence type="inferred from homology"/>
<dbReference type="SUPFAM" id="SSF49503">
    <property type="entry name" value="Cupredoxins"/>
    <property type="match status" value="2"/>
</dbReference>
<feature type="compositionally biased region" description="Low complexity" evidence="16">
    <location>
        <begin position="133"/>
        <end position="150"/>
    </location>
</feature>
<keyword evidence="13" id="KW-0449">Lipoprotein</keyword>
<keyword evidence="5" id="KW-0336">GPI-anchor</keyword>
<dbReference type="STRING" id="3827.A0A1S2YQU6"/>
<evidence type="ECO:0000256" key="7">
    <source>
        <dbReference type="ARBA" id="ARBA00022729"/>
    </source>
</evidence>
<organism evidence="19 20">
    <name type="scientific">Cicer arietinum</name>
    <name type="common">Chickpea</name>
    <name type="synonym">Garbanzo</name>
    <dbReference type="NCBI Taxonomy" id="3827"/>
    <lineage>
        <taxon>Eukaryota</taxon>
        <taxon>Viridiplantae</taxon>
        <taxon>Streptophyta</taxon>
        <taxon>Embryophyta</taxon>
        <taxon>Tracheophyta</taxon>
        <taxon>Spermatophyta</taxon>
        <taxon>Magnoliopsida</taxon>
        <taxon>eudicotyledons</taxon>
        <taxon>Gunneridae</taxon>
        <taxon>Pentapetalae</taxon>
        <taxon>rosids</taxon>
        <taxon>fabids</taxon>
        <taxon>Fabales</taxon>
        <taxon>Fabaceae</taxon>
        <taxon>Papilionoideae</taxon>
        <taxon>50 kb inversion clade</taxon>
        <taxon>NPAAA clade</taxon>
        <taxon>Hologalegina</taxon>
        <taxon>IRL clade</taxon>
        <taxon>Cicereae</taxon>
        <taxon>Cicer</taxon>
    </lineage>
</organism>
<feature type="domain" description="Phytocyanin" evidence="18">
    <location>
        <begin position="26"/>
        <end position="129"/>
    </location>
</feature>
<reference evidence="19" key="1">
    <citation type="journal article" date="2013" name="Nat. Biotechnol.">
        <title>Draft genome sequence of chickpea (Cicer arietinum) provides a resource for trait improvement.</title>
        <authorList>
            <person name="Varshney R.K."/>
            <person name="Song C."/>
            <person name="Saxena R.K."/>
            <person name="Azam S."/>
            <person name="Yu S."/>
            <person name="Sharpe A.G."/>
            <person name="Cannon S."/>
            <person name="Baek J."/>
            <person name="Rosen B.D."/>
            <person name="Tar'an B."/>
            <person name="Millan T."/>
            <person name="Zhang X."/>
            <person name="Ramsay L.D."/>
            <person name="Iwata A."/>
            <person name="Wang Y."/>
            <person name="Nelson W."/>
            <person name="Farmer A.D."/>
            <person name="Gaur P.M."/>
            <person name="Soderlund C."/>
            <person name="Penmetsa R.V."/>
            <person name="Xu C."/>
            <person name="Bharti A.K."/>
            <person name="He W."/>
            <person name="Winter P."/>
            <person name="Zhao S."/>
            <person name="Hane J.K."/>
            <person name="Carrasquilla-Garcia N."/>
            <person name="Condie J.A."/>
            <person name="Upadhyaya H.D."/>
            <person name="Luo M.C."/>
            <person name="Thudi M."/>
            <person name="Gowda C.L."/>
            <person name="Singh N.P."/>
            <person name="Lichtenzveig J."/>
            <person name="Gali K.K."/>
            <person name="Rubio J."/>
            <person name="Nadarajan N."/>
            <person name="Dolezel J."/>
            <person name="Bansal K.C."/>
            <person name="Xu X."/>
            <person name="Edwards D."/>
            <person name="Zhang G."/>
            <person name="Kahl G."/>
            <person name="Gil J."/>
            <person name="Singh K.B."/>
            <person name="Datta S.K."/>
            <person name="Jackson S.A."/>
            <person name="Wang J."/>
            <person name="Cook D.R."/>
        </authorList>
    </citation>
    <scope>NUCLEOTIDE SEQUENCE [LARGE SCALE GENOMIC DNA]</scope>
    <source>
        <strain evidence="19">cv. CDC Frontier</strain>
    </source>
</reference>
<dbReference type="InterPro" id="IPR039391">
    <property type="entry name" value="Phytocyanin-like"/>
</dbReference>
<dbReference type="Gene3D" id="2.60.40.420">
    <property type="entry name" value="Cupredoxins - blue copper proteins"/>
    <property type="match status" value="2"/>
</dbReference>
<dbReference type="CDD" id="cd13920">
    <property type="entry name" value="Stellacyanin"/>
    <property type="match status" value="2"/>
</dbReference>
<evidence type="ECO:0000256" key="14">
    <source>
        <dbReference type="ARBA" id="ARBA00035011"/>
    </source>
</evidence>
<evidence type="ECO:0000256" key="8">
    <source>
        <dbReference type="ARBA" id="ARBA00022982"/>
    </source>
</evidence>
<accession>A0A1S2YQU6</accession>
<dbReference type="GO" id="GO:0009055">
    <property type="term" value="F:electron transfer activity"/>
    <property type="evidence" value="ECO:0007669"/>
    <property type="project" value="InterPro"/>
</dbReference>
<keyword evidence="6" id="KW-0479">Metal-binding</keyword>
<evidence type="ECO:0000256" key="6">
    <source>
        <dbReference type="ARBA" id="ARBA00022723"/>
    </source>
</evidence>
<dbReference type="Pfam" id="PF02298">
    <property type="entry name" value="Cu_bind_like"/>
    <property type="match status" value="2"/>
</dbReference>
<keyword evidence="11" id="KW-1015">Disulfide bond</keyword>
<dbReference type="PANTHER" id="PTHR33021">
    <property type="entry name" value="BLUE COPPER PROTEIN"/>
    <property type="match status" value="1"/>
</dbReference>
<sequence length="361" mass="36894">MARNLNVVIFMVLTVANLLDGSVAQTKHVVGDATGWTIPSNGASFYVNWASNKTFTVGDTLVFNFANGQHDVAKVTKSDSDSCNGAKTISLLTNGPASVTLKETGQQYFICTFGTHCSLGQKLSINVVKKASTTSPPVSAPQPSASSSPPKSSPVPAPSKAPALAPTQTPTATPAPAPSPADVSGGVNYTVGDINGWTIPANGASAYTTWASGKSFKVGDVLVFNFAFTTHNVEEVTKAKYDSCNSASPIATFSKPPVRITLNKTGTHYFICGFSGHCSAGQKLSINVGAKTISPATSPSPTAASPSPSADSPSSSSSTVNPSSQSPNTAVSPPPQNSAAVSVRVAGLFLTVLSIAAAFFC</sequence>
<feature type="compositionally biased region" description="Low complexity" evidence="16">
    <location>
        <begin position="160"/>
        <end position="172"/>
    </location>
</feature>
<dbReference type="AlphaFoldDB" id="A0A1S2YQU6"/>
<gene>
    <name evidence="20" type="primary">LOC101503780</name>
</gene>
<feature type="signal peptide" evidence="17">
    <location>
        <begin position="1"/>
        <end position="24"/>
    </location>
</feature>
<dbReference type="GO" id="GO:0098552">
    <property type="term" value="C:side of membrane"/>
    <property type="evidence" value="ECO:0007669"/>
    <property type="project" value="UniProtKB-KW"/>
</dbReference>
<dbReference type="FunFam" id="2.60.40.420:FF:000034">
    <property type="entry name" value="Cupredoxin superfamily protein"/>
    <property type="match status" value="1"/>
</dbReference>
<comment type="similarity">
    <text evidence="14">Belongs to the early nodulin-like (ENODL) family.</text>
</comment>
<dbReference type="KEGG" id="cam:101503780"/>
<evidence type="ECO:0000256" key="13">
    <source>
        <dbReference type="ARBA" id="ARBA00023288"/>
    </source>
</evidence>
<evidence type="ECO:0000256" key="15">
    <source>
        <dbReference type="ARBA" id="ARBA00037626"/>
    </source>
</evidence>
<comment type="function">
    <text evidence="15">May act as a carbohydrate transporter.</text>
</comment>
<evidence type="ECO:0000256" key="1">
    <source>
        <dbReference type="ARBA" id="ARBA00004609"/>
    </source>
</evidence>
<feature type="compositionally biased region" description="Low complexity" evidence="16">
    <location>
        <begin position="295"/>
        <end position="329"/>
    </location>
</feature>
<dbReference type="PANTHER" id="PTHR33021:SF496">
    <property type="entry name" value="OS08G0482700 PROTEIN"/>
    <property type="match status" value="1"/>
</dbReference>
<comment type="subcellular location">
    <subcellularLocation>
        <location evidence="1">Cell membrane</location>
        <topology evidence="1">Lipid-anchor</topology>
        <topology evidence="1">GPI-anchor</topology>
    </subcellularLocation>
</comment>
<dbReference type="RefSeq" id="XP_004508477.1">
    <property type="nucleotide sequence ID" value="XM_004508420.3"/>
</dbReference>
<dbReference type="OrthoDB" id="5421909at2759"/>
<keyword evidence="8" id="KW-0249">Electron transport</keyword>
<evidence type="ECO:0000313" key="20">
    <source>
        <dbReference type="RefSeq" id="XP_004508477.1"/>
    </source>
</evidence>
<keyword evidence="3" id="KW-0536">Nodulation</keyword>